<dbReference type="Proteomes" id="UP000006039">
    <property type="component" value="Unassembled WGS sequence"/>
</dbReference>
<reference evidence="3" key="5">
    <citation type="submission" date="2018-04" db="UniProtKB">
        <authorList>
            <consortium name="EnsemblFungi"/>
        </authorList>
    </citation>
    <scope>IDENTIFICATION</scope>
    <source>
        <strain evidence="3">R3-111a-1</strain>
    </source>
</reference>
<feature type="transmembrane region" description="Helical" evidence="1">
    <location>
        <begin position="548"/>
        <end position="569"/>
    </location>
</feature>
<keyword evidence="1" id="KW-1133">Transmembrane helix</keyword>
<evidence type="ECO:0000313" key="4">
    <source>
        <dbReference type="Proteomes" id="UP000006039"/>
    </source>
</evidence>
<name>J3NL97_GAET3</name>
<sequence length="657" mass="71346">MAALSDFIHTGVWRRYDDGTQSTLILTVTQGTGVLLTATLALFVSLSLGQLWSIICFALHQARSTPAPRSGLHHQRQALLRSAPSPGSTAWTLVRLAWTWRGKSPGVLPASSALISAAVLFIVALAASSLLSSRLQLAGGDVLVSGACARPLPPTDDVDAQEWAFSYAQGLAGRKLFERAARLVRDCYGSRAASGASPDCGYSPVDKIPVTIDFDVPCPFAAEFCSGNSAMTMDSGLVDSNLHLGINSPPEDRVRFRKVMTCSPIETEKFAGPWTQMPPPNYNTGGQVPGVFYKPFYLGPRGVVTPNPKNGQRNYTVEIRPYGMELIEIGVDEPRTLWKPLPGLAVSDADLVMFVLRNDAEYSSAVEDPWFRATKQRRPGGGFISNQDSSAVCCTERYQACNTTACTGLGGWLPVLKAASSETGLGLNERQKQVFDILDTAKGNQRQYISGGVLRAHDYTQVLSSVSLLSWGLPRDQWQTEMSNIFNITMALAQLIPTFALETLNVPFVAPGDGGATTHWNLGEYVSAMRKFQVCGLARTRNLRHANFAFAPLVAVLAVGVALAVVNLACLPNAAFWLQGRLGMNRAYQRREWAQGHLFMLQLEKFRAMGIGPWEVDEEGGGIPWMAVREGDEVPVLDKFDDLSKKADPDGESIKTG</sequence>
<dbReference type="HOGENOM" id="CLU_014247_0_0_1"/>
<evidence type="ECO:0000256" key="1">
    <source>
        <dbReference type="SAM" id="Phobius"/>
    </source>
</evidence>
<dbReference type="RefSeq" id="XP_009218080.1">
    <property type="nucleotide sequence ID" value="XM_009219816.1"/>
</dbReference>
<feature type="transmembrane region" description="Helical" evidence="1">
    <location>
        <begin position="110"/>
        <end position="131"/>
    </location>
</feature>
<feature type="transmembrane region" description="Helical" evidence="1">
    <location>
        <begin position="34"/>
        <end position="59"/>
    </location>
</feature>
<keyword evidence="4" id="KW-1185">Reference proteome</keyword>
<dbReference type="EMBL" id="GL385395">
    <property type="protein sequence ID" value="EJT82071.1"/>
    <property type="molecule type" value="Genomic_DNA"/>
</dbReference>
<reference evidence="2" key="2">
    <citation type="submission" date="2010-07" db="EMBL/GenBank/DDBJ databases">
        <authorList>
            <consortium name="The Broad Institute Genome Sequencing Platform"/>
            <consortium name="Broad Institute Genome Sequencing Center for Infectious Disease"/>
            <person name="Ma L.-J."/>
            <person name="Dead R."/>
            <person name="Young S."/>
            <person name="Zeng Q."/>
            <person name="Koehrsen M."/>
            <person name="Alvarado L."/>
            <person name="Berlin A."/>
            <person name="Chapman S.B."/>
            <person name="Chen Z."/>
            <person name="Freedman E."/>
            <person name="Gellesch M."/>
            <person name="Goldberg J."/>
            <person name="Griggs A."/>
            <person name="Gujja S."/>
            <person name="Heilman E.R."/>
            <person name="Heiman D."/>
            <person name="Hepburn T."/>
            <person name="Howarth C."/>
            <person name="Jen D."/>
            <person name="Larson L."/>
            <person name="Mehta T."/>
            <person name="Neiman D."/>
            <person name="Pearson M."/>
            <person name="Roberts A."/>
            <person name="Saif S."/>
            <person name="Shea T."/>
            <person name="Shenoy N."/>
            <person name="Sisk P."/>
            <person name="Stolte C."/>
            <person name="Sykes S."/>
            <person name="Walk T."/>
            <person name="White J."/>
            <person name="Yandava C."/>
            <person name="Haas B."/>
            <person name="Nusbaum C."/>
            <person name="Birren B."/>
        </authorList>
    </citation>
    <scope>NUCLEOTIDE SEQUENCE</scope>
    <source>
        <strain evidence="2">R3-111a-1</strain>
    </source>
</reference>
<keyword evidence="1" id="KW-0812">Transmembrane</keyword>
<dbReference type="AlphaFoldDB" id="J3NL97"/>
<proteinExistence type="predicted"/>
<reference evidence="2" key="3">
    <citation type="submission" date="2010-09" db="EMBL/GenBank/DDBJ databases">
        <title>Annotation of Gaeumannomyces graminis var. tritici R3-111a-1.</title>
        <authorList>
            <consortium name="The Broad Institute Genome Sequencing Platform"/>
            <person name="Ma L.-J."/>
            <person name="Dead R."/>
            <person name="Young S.K."/>
            <person name="Zeng Q."/>
            <person name="Gargeya S."/>
            <person name="Fitzgerald M."/>
            <person name="Haas B."/>
            <person name="Abouelleil A."/>
            <person name="Alvarado L."/>
            <person name="Arachchi H.M."/>
            <person name="Berlin A."/>
            <person name="Brown A."/>
            <person name="Chapman S.B."/>
            <person name="Chen Z."/>
            <person name="Dunbar C."/>
            <person name="Freedman E."/>
            <person name="Gearin G."/>
            <person name="Gellesch M."/>
            <person name="Goldberg J."/>
            <person name="Griggs A."/>
            <person name="Gujja S."/>
            <person name="Heiman D."/>
            <person name="Howarth C."/>
            <person name="Larson L."/>
            <person name="Lui A."/>
            <person name="MacDonald P.J.P."/>
            <person name="Mehta T."/>
            <person name="Montmayeur A."/>
            <person name="Murphy C."/>
            <person name="Neiman D."/>
            <person name="Pearson M."/>
            <person name="Priest M."/>
            <person name="Roberts A."/>
            <person name="Saif S."/>
            <person name="Shea T."/>
            <person name="Shenoy N."/>
            <person name="Sisk P."/>
            <person name="Stolte C."/>
            <person name="Sykes S."/>
            <person name="Yandava C."/>
            <person name="Wortman J."/>
            <person name="Nusbaum C."/>
            <person name="Birren B."/>
        </authorList>
    </citation>
    <scope>NUCLEOTIDE SEQUENCE</scope>
    <source>
        <strain evidence="2">R3-111a-1</strain>
    </source>
</reference>
<protein>
    <submittedName>
        <fullName evidence="2 3">Uncharacterized protein</fullName>
    </submittedName>
</protein>
<evidence type="ECO:0000313" key="3">
    <source>
        <dbReference type="EnsemblFungi" id="EJT82071"/>
    </source>
</evidence>
<dbReference type="OrthoDB" id="3540210at2759"/>
<dbReference type="VEuPathDB" id="FungiDB:GGTG_02045"/>
<gene>
    <name evidence="3" type="primary">20342503</name>
    <name evidence="2" type="ORF">GGTG_02045</name>
</gene>
<dbReference type="GeneID" id="20342503"/>
<dbReference type="eggNOG" id="ENOG502SHTF">
    <property type="taxonomic scope" value="Eukaryota"/>
</dbReference>
<evidence type="ECO:0000313" key="2">
    <source>
        <dbReference type="EMBL" id="EJT82071.1"/>
    </source>
</evidence>
<reference evidence="4" key="1">
    <citation type="submission" date="2010-07" db="EMBL/GenBank/DDBJ databases">
        <title>The genome sequence of Gaeumannomyces graminis var. tritici strain R3-111a-1.</title>
        <authorList>
            <consortium name="The Broad Institute Genome Sequencing Platform"/>
            <person name="Ma L.-J."/>
            <person name="Dead R."/>
            <person name="Young S."/>
            <person name="Zeng Q."/>
            <person name="Koehrsen M."/>
            <person name="Alvarado L."/>
            <person name="Berlin A."/>
            <person name="Chapman S.B."/>
            <person name="Chen Z."/>
            <person name="Freedman E."/>
            <person name="Gellesch M."/>
            <person name="Goldberg J."/>
            <person name="Griggs A."/>
            <person name="Gujja S."/>
            <person name="Heilman E.R."/>
            <person name="Heiman D."/>
            <person name="Hepburn T."/>
            <person name="Howarth C."/>
            <person name="Jen D."/>
            <person name="Larson L."/>
            <person name="Mehta T."/>
            <person name="Neiman D."/>
            <person name="Pearson M."/>
            <person name="Roberts A."/>
            <person name="Saif S."/>
            <person name="Shea T."/>
            <person name="Shenoy N."/>
            <person name="Sisk P."/>
            <person name="Stolte C."/>
            <person name="Sykes S."/>
            <person name="Walk T."/>
            <person name="White J."/>
            <person name="Yandava C."/>
            <person name="Haas B."/>
            <person name="Nusbaum C."/>
            <person name="Birren B."/>
        </authorList>
    </citation>
    <scope>NUCLEOTIDE SEQUENCE [LARGE SCALE GENOMIC DNA]</scope>
    <source>
        <strain evidence="4">R3-111a-1</strain>
    </source>
</reference>
<reference evidence="3" key="4">
    <citation type="journal article" date="2015" name="G3 (Bethesda)">
        <title>Genome sequences of three phytopathogenic species of the Magnaporthaceae family of fungi.</title>
        <authorList>
            <person name="Okagaki L.H."/>
            <person name="Nunes C.C."/>
            <person name="Sailsbery J."/>
            <person name="Clay B."/>
            <person name="Brown D."/>
            <person name="John T."/>
            <person name="Oh Y."/>
            <person name="Young N."/>
            <person name="Fitzgerald M."/>
            <person name="Haas B.J."/>
            <person name="Zeng Q."/>
            <person name="Young S."/>
            <person name="Adiconis X."/>
            <person name="Fan L."/>
            <person name="Levin J.Z."/>
            <person name="Mitchell T.K."/>
            <person name="Okubara P.A."/>
            <person name="Farman M.L."/>
            <person name="Kohn L.M."/>
            <person name="Birren B."/>
            <person name="Ma L.-J."/>
            <person name="Dean R.A."/>
        </authorList>
    </citation>
    <scope>NUCLEOTIDE SEQUENCE</scope>
    <source>
        <strain evidence="3">R3-111a-1</strain>
    </source>
</reference>
<dbReference type="EnsemblFungi" id="EJT82071">
    <property type="protein sequence ID" value="EJT82071"/>
    <property type="gene ID" value="GGTG_02045"/>
</dbReference>
<keyword evidence="1" id="KW-0472">Membrane</keyword>
<organism evidence="2">
    <name type="scientific">Gaeumannomyces tritici (strain R3-111a-1)</name>
    <name type="common">Wheat and barley take-all root rot fungus</name>
    <name type="synonym">Gaeumannomyces graminis var. tritici</name>
    <dbReference type="NCBI Taxonomy" id="644352"/>
    <lineage>
        <taxon>Eukaryota</taxon>
        <taxon>Fungi</taxon>
        <taxon>Dikarya</taxon>
        <taxon>Ascomycota</taxon>
        <taxon>Pezizomycotina</taxon>
        <taxon>Sordariomycetes</taxon>
        <taxon>Sordariomycetidae</taxon>
        <taxon>Magnaporthales</taxon>
        <taxon>Magnaporthaceae</taxon>
        <taxon>Gaeumannomyces</taxon>
    </lineage>
</organism>
<accession>J3NL97</accession>